<accession>A0ABS5W4I1</accession>
<dbReference type="InterPro" id="IPR022385">
    <property type="entry name" value="Rhs_assc_core"/>
</dbReference>
<dbReference type="PRINTS" id="PR00394">
    <property type="entry name" value="RHSPROTEIN"/>
</dbReference>
<dbReference type="InterPro" id="IPR050708">
    <property type="entry name" value="T6SS_VgrG/RHS"/>
</dbReference>
<comment type="caution">
    <text evidence="1">The sequence shown here is derived from an EMBL/GenBank/DDBJ whole genome shotgun (WGS) entry which is preliminary data.</text>
</comment>
<dbReference type="PANTHER" id="PTHR32305:SF15">
    <property type="entry name" value="PROTEIN RHSA-RELATED"/>
    <property type="match status" value="1"/>
</dbReference>
<gene>
    <name evidence="1" type="ORF">KK137_09985</name>
</gene>
<keyword evidence="2" id="KW-1185">Reference proteome</keyword>
<organism evidence="1 2">
    <name type="scientific">Croceibacterium selenioxidans</name>
    <dbReference type="NCBI Taxonomy" id="2838833"/>
    <lineage>
        <taxon>Bacteria</taxon>
        <taxon>Pseudomonadati</taxon>
        <taxon>Pseudomonadota</taxon>
        <taxon>Alphaproteobacteria</taxon>
        <taxon>Sphingomonadales</taxon>
        <taxon>Erythrobacteraceae</taxon>
        <taxon>Croceibacterium</taxon>
    </lineage>
</organism>
<sequence>MLRRYVHGSGAGDDPLVWFESASVAHGARRDLYADERGSIVAVSNSIGGVINRNTYDEYGIPGSTNAGRFQYTGQAWIPELGLYYYKARMYSPTLGRFMQTDPIGYEDQFNLYVYVGNDPVNKLDPSGNELVAAGVGAVVGGIVSGGFEVYDQVSSGKDVNWGDVGREVASGAIGGAVTGLTGNPALGGAAQSIATDAFNGKAPNVQNTLAGAASGYIGGKFGDRVTRGLVGNQRFGAMTARREISGILSRNGKVALRSTENFREGAIRVTGRVTGEGAANRIVPSGDEILVIARRPASGFSELIRGCLGLCDGKRD</sequence>
<protein>
    <recommendedName>
        <fullName evidence="3">RHS repeat-associated core domain-containing protein</fullName>
    </recommendedName>
</protein>
<evidence type="ECO:0008006" key="3">
    <source>
        <dbReference type="Google" id="ProtNLM"/>
    </source>
</evidence>
<proteinExistence type="predicted"/>
<evidence type="ECO:0000313" key="1">
    <source>
        <dbReference type="EMBL" id="MBT2134663.1"/>
    </source>
</evidence>
<dbReference type="NCBIfam" id="TIGR03696">
    <property type="entry name" value="Rhs_assc_core"/>
    <property type="match status" value="1"/>
</dbReference>
<dbReference type="PANTHER" id="PTHR32305">
    <property type="match status" value="1"/>
</dbReference>
<evidence type="ECO:0000313" key="2">
    <source>
        <dbReference type="Proteomes" id="UP000811255"/>
    </source>
</evidence>
<reference evidence="1 2" key="1">
    <citation type="submission" date="2021-05" db="EMBL/GenBank/DDBJ databases">
        <title>Croceibacterium sp. LX-88 genome sequence.</title>
        <authorList>
            <person name="Luo X."/>
        </authorList>
    </citation>
    <scope>NUCLEOTIDE SEQUENCE [LARGE SCALE GENOMIC DNA]</scope>
    <source>
        <strain evidence="1 2">LX-88</strain>
    </source>
</reference>
<dbReference type="EMBL" id="JAHFVK010000002">
    <property type="protein sequence ID" value="MBT2134663.1"/>
    <property type="molecule type" value="Genomic_DNA"/>
</dbReference>
<name>A0ABS5W4I1_9SPHN</name>
<dbReference type="Gene3D" id="2.180.10.10">
    <property type="entry name" value="RHS repeat-associated core"/>
    <property type="match status" value="1"/>
</dbReference>
<dbReference type="RefSeq" id="WP_214536294.1">
    <property type="nucleotide sequence ID" value="NZ_JAHFVK010000002.1"/>
</dbReference>
<dbReference type="Proteomes" id="UP000811255">
    <property type="component" value="Unassembled WGS sequence"/>
</dbReference>